<keyword evidence="6" id="KW-1185">Reference proteome</keyword>
<dbReference type="InterPro" id="IPR002213">
    <property type="entry name" value="UDP_glucos_trans"/>
</dbReference>
<feature type="transmembrane region" description="Helical" evidence="3">
    <location>
        <begin position="517"/>
        <end position="535"/>
    </location>
</feature>
<dbReference type="InterPro" id="IPR050271">
    <property type="entry name" value="UDP-glycosyltransferase"/>
</dbReference>
<evidence type="ECO:0000256" key="4">
    <source>
        <dbReference type="SAM" id="SignalP"/>
    </source>
</evidence>
<dbReference type="SUPFAM" id="SSF53756">
    <property type="entry name" value="UDP-Glycosyltransferase/glycogen phosphorylase"/>
    <property type="match status" value="1"/>
</dbReference>
<comment type="caution">
    <text evidence="5">The sequence shown here is derived from an EMBL/GenBank/DDBJ whole genome shotgun (WGS) entry which is preliminary data.</text>
</comment>
<keyword evidence="3" id="KW-0472">Membrane</keyword>
<gene>
    <name evidence="5" type="ORF">O0I10_005029</name>
</gene>
<evidence type="ECO:0000256" key="2">
    <source>
        <dbReference type="ARBA" id="ARBA00022679"/>
    </source>
</evidence>
<proteinExistence type="predicted"/>
<dbReference type="RefSeq" id="XP_058344227.1">
    <property type="nucleotide sequence ID" value="XM_058485077.1"/>
</dbReference>
<sequence>MMLLPSIKWVALDISILLLVLLLLSTGHAEIVNPSNHYRTSSKNILFSSTFGGSSHNNWVLRILDELHERGHNVVHATTDDNLRFSAQRSHVKQFSIGPSHTTDRRRGGNKLTVPMSFDMVKYYQANTIKNYEQNYRTLRTIIEAESIDLVICDHNAYACHDVVKHIKIPYIVTMINNDAPDAAAPYVSKKFFSMKEGTTETLPYTRRFYEAFVWPVEAIWHLGPGAWKSGLSLQPFGITFYHQEQQWEGALKLVNNLFGFDDARPRGPLVEHVGPIYGDHALSETLDPTMAQFLDTRKKVVYVAFGQHAQSSSLEDSTRLLRMLFDNYEDNVLDGFIWSATRGTPLPEKIVSKSGTTYATNDTTQQVGWITSWAPQTAILRHPSVITFVSHGGAMSVFEAAYHGKRMLFCPFFVDQFANAKHFEHAIGAGKLWFSLEHSTMDEMTRALRRVVEDHGGIIQESMQRYQTLVQIHGQHALTRAADLCEEALFTSNSDGKLPHRVDVARKLSFLKRHNYDLYLGLFTLVVGFAALLYRTTLSLKESIRVKTKVQ</sequence>
<evidence type="ECO:0008006" key="7">
    <source>
        <dbReference type="Google" id="ProtNLM"/>
    </source>
</evidence>
<protein>
    <recommendedName>
        <fullName evidence="7">UDP-glycosyltransferases domain-containing protein</fullName>
    </recommendedName>
</protein>
<keyword evidence="2" id="KW-0808">Transferase</keyword>
<dbReference type="CDD" id="cd03784">
    <property type="entry name" value="GT1_Gtf-like"/>
    <property type="match status" value="1"/>
</dbReference>
<evidence type="ECO:0000256" key="1">
    <source>
        <dbReference type="ARBA" id="ARBA00022676"/>
    </source>
</evidence>
<dbReference type="PANTHER" id="PTHR48043">
    <property type="entry name" value="EG:EG0003.4 PROTEIN-RELATED"/>
    <property type="match status" value="1"/>
</dbReference>
<dbReference type="Gene3D" id="3.40.50.2000">
    <property type="entry name" value="Glycogen Phosphorylase B"/>
    <property type="match status" value="2"/>
</dbReference>
<dbReference type="PANTHER" id="PTHR48043:SF145">
    <property type="entry name" value="FI06409P-RELATED"/>
    <property type="match status" value="1"/>
</dbReference>
<evidence type="ECO:0000313" key="6">
    <source>
        <dbReference type="Proteomes" id="UP001234581"/>
    </source>
</evidence>
<feature type="chain" id="PRO_5042000999" description="UDP-glycosyltransferases domain-containing protein" evidence="4">
    <location>
        <begin position="30"/>
        <end position="552"/>
    </location>
</feature>
<keyword evidence="1" id="KW-0328">Glycosyltransferase</keyword>
<feature type="signal peptide" evidence="4">
    <location>
        <begin position="1"/>
        <end position="29"/>
    </location>
</feature>
<dbReference type="EMBL" id="JARTCD010000019">
    <property type="protein sequence ID" value="KAJ8659314.1"/>
    <property type="molecule type" value="Genomic_DNA"/>
</dbReference>
<evidence type="ECO:0000313" key="5">
    <source>
        <dbReference type="EMBL" id="KAJ8659314.1"/>
    </source>
</evidence>
<keyword evidence="4" id="KW-0732">Signal</keyword>
<dbReference type="AlphaFoldDB" id="A0AAD7XW64"/>
<dbReference type="Pfam" id="PF00201">
    <property type="entry name" value="UDPGT"/>
    <property type="match status" value="1"/>
</dbReference>
<keyword evidence="3" id="KW-0812">Transmembrane</keyword>
<dbReference type="GeneID" id="83212442"/>
<accession>A0AAD7XW64</accession>
<reference evidence="5 6" key="1">
    <citation type="submission" date="2023-03" db="EMBL/GenBank/DDBJ databases">
        <title>Genome sequence of Lichtheimia ornata CBS 291.66.</title>
        <authorList>
            <person name="Mohabir J.T."/>
            <person name="Shea T.P."/>
            <person name="Kurbessoian T."/>
            <person name="Berby B."/>
            <person name="Fontaine J."/>
            <person name="Livny J."/>
            <person name="Gnirke A."/>
            <person name="Stajich J.E."/>
            <person name="Cuomo C.A."/>
        </authorList>
    </citation>
    <scope>NUCLEOTIDE SEQUENCE [LARGE SCALE GENOMIC DNA]</scope>
    <source>
        <strain evidence="5">CBS 291.66</strain>
    </source>
</reference>
<dbReference type="GO" id="GO:0008194">
    <property type="term" value="F:UDP-glycosyltransferase activity"/>
    <property type="evidence" value="ECO:0007669"/>
    <property type="project" value="InterPro"/>
</dbReference>
<name>A0AAD7XW64_9FUNG</name>
<evidence type="ECO:0000256" key="3">
    <source>
        <dbReference type="SAM" id="Phobius"/>
    </source>
</evidence>
<keyword evidence="3" id="KW-1133">Transmembrane helix</keyword>
<dbReference type="Proteomes" id="UP001234581">
    <property type="component" value="Unassembled WGS sequence"/>
</dbReference>
<organism evidence="5 6">
    <name type="scientific">Lichtheimia ornata</name>
    <dbReference type="NCBI Taxonomy" id="688661"/>
    <lineage>
        <taxon>Eukaryota</taxon>
        <taxon>Fungi</taxon>
        <taxon>Fungi incertae sedis</taxon>
        <taxon>Mucoromycota</taxon>
        <taxon>Mucoromycotina</taxon>
        <taxon>Mucoromycetes</taxon>
        <taxon>Mucorales</taxon>
        <taxon>Lichtheimiaceae</taxon>
        <taxon>Lichtheimia</taxon>
    </lineage>
</organism>